<dbReference type="Proteomes" id="UP000500826">
    <property type="component" value="Chromosome"/>
</dbReference>
<protein>
    <submittedName>
        <fullName evidence="1">SDR family NAD(P)-dependent oxidoreductase</fullName>
    </submittedName>
</protein>
<proteinExistence type="predicted"/>
<sequence length="55" mass="5844">MRDRIVLVTGASGGIGAAVVERRRPKARSCSRSTAMPRGWPRCVPAPAPRLLSAT</sequence>
<reference evidence="1 2" key="2">
    <citation type="submission" date="2020-05" db="EMBL/GenBank/DDBJ databases">
        <authorList>
            <person name="Khan S.A."/>
            <person name="Jeon C.O."/>
            <person name="Chun B.H."/>
        </authorList>
    </citation>
    <scope>NUCLEOTIDE SEQUENCE [LARGE SCALE GENOMIC DNA]</scope>
    <source>
        <strain evidence="1 2">H242</strain>
    </source>
</reference>
<evidence type="ECO:0000313" key="2">
    <source>
        <dbReference type="Proteomes" id="UP000500826"/>
    </source>
</evidence>
<dbReference type="InterPro" id="IPR036291">
    <property type="entry name" value="NAD(P)-bd_dom_sf"/>
</dbReference>
<evidence type="ECO:0000313" key="1">
    <source>
        <dbReference type="EMBL" id="QJW84772.1"/>
    </source>
</evidence>
<reference evidence="1 2" key="1">
    <citation type="submission" date="2020-05" db="EMBL/GenBank/DDBJ databases">
        <title>Ramlibacter rhizophilus sp. nov., isolated from rhizosphere soil of national flower Mugunghwa from South Korea.</title>
        <authorList>
            <person name="Zheng-Fei Y."/>
            <person name="Huan T."/>
        </authorList>
    </citation>
    <scope>NUCLEOTIDE SEQUENCE [LARGE SCALE GENOMIC DNA]</scope>
    <source>
        <strain evidence="1 2">H242</strain>
    </source>
</reference>
<keyword evidence="2" id="KW-1185">Reference proteome</keyword>
<accession>A0ABX6P4Z0</accession>
<gene>
    <name evidence="1" type="ORF">HK414_17275</name>
</gene>
<name>A0ABX6P4Z0_9BURK</name>
<dbReference type="EMBL" id="CP053418">
    <property type="protein sequence ID" value="QJW84772.1"/>
    <property type="molecule type" value="Genomic_DNA"/>
</dbReference>
<dbReference type="SUPFAM" id="SSF51735">
    <property type="entry name" value="NAD(P)-binding Rossmann-fold domains"/>
    <property type="match status" value="1"/>
</dbReference>
<organism evidence="1 2">
    <name type="scientific">Ramlibacter terrae</name>
    <dbReference type="NCBI Taxonomy" id="2732511"/>
    <lineage>
        <taxon>Bacteria</taxon>
        <taxon>Pseudomonadati</taxon>
        <taxon>Pseudomonadota</taxon>
        <taxon>Betaproteobacteria</taxon>
        <taxon>Burkholderiales</taxon>
        <taxon>Comamonadaceae</taxon>
        <taxon>Ramlibacter</taxon>
    </lineage>
</organism>